<keyword evidence="2" id="KW-1185">Reference proteome</keyword>
<organism evidence="1 2">
    <name type="scientific">Actinomadura algeriensis</name>
    <dbReference type="NCBI Taxonomy" id="1679523"/>
    <lineage>
        <taxon>Bacteria</taxon>
        <taxon>Bacillati</taxon>
        <taxon>Actinomycetota</taxon>
        <taxon>Actinomycetes</taxon>
        <taxon>Streptosporangiales</taxon>
        <taxon>Thermomonosporaceae</taxon>
        <taxon>Actinomadura</taxon>
    </lineage>
</organism>
<name>A0ABR9K327_9ACTN</name>
<proteinExistence type="predicted"/>
<evidence type="ECO:0008006" key="3">
    <source>
        <dbReference type="Google" id="ProtNLM"/>
    </source>
</evidence>
<gene>
    <name evidence="1" type="ORF">H4W34_007098</name>
</gene>
<protein>
    <recommendedName>
        <fullName evidence="3">Tetratricopeptide repeat protein</fullName>
    </recommendedName>
</protein>
<dbReference type="Proteomes" id="UP000627838">
    <property type="component" value="Unassembled WGS sequence"/>
</dbReference>
<comment type="caution">
    <text evidence="1">The sequence shown here is derived from an EMBL/GenBank/DDBJ whole genome shotgun (WGS) entry which is preliminary data.</text>
</comment>
<dbReference type="RefSeq" id="WP_192763170.1">
    <property type="nucleotide sequence ID" value="NZ_JADBDZ010000001.1"/>
</dbReference>
<reference evidence="1 2" key="1">
    <citation type="submission" date="2020-10" db="EMBL/GenBank/DDBJ databases">
        <title>Sequencing the genomes of 1000 actinobacteria strains.</title>
        <authorList>
            <person name="Klenk H.-P."/>
        </authorList>
    </citation>
    <scope>NUCLEOTIDE SEQUENCE [LARGE SCALE GENOMIC DNA]</scope>
    <source>
        <strain evidence="1 2">DSM 46744</strain>
    </source>
</reference>
<dbReference type="EMBL" id="JADBDZ010000001">
    <property type="protein sequence ID" value="MBE1537265.1"/>
    <property type="molecule type" value="Genomic_DNA"/>
</dbReference>
<evidence type="ECO:0000313" key="2">
    <source>
        <dbReference type="Proteomes" id="UP000627838"/>
    </source>
</evidence>
<evidence type="ECO:0000313" key="1">
    <source>
        <dbReference type="EMBL" id="MBE1537265.1"/>
    </source>
</evidence>
<accession>A0ABR9K327</accession>
<sequence length="749" mass="85263">MRVTKEELSGRLDAAWKLDPDEPGGGAERFMAAMSALVPDAEALGDPALLFRVRLGHAYALRFRGWEKHSGEVMGERLGLLRKCVLMWRAEPHLHHESDVRAMWSQIYTVVDWYVRFDVEPADRVHRLLDELERHCPPTRRWSRFALDFARMKLEARRGNIPEVERLWRLLDAQGPPEEHLYQDGFACATSTMWNRLGYPERAAAALAPLAAGRLRRETKNLWETGLIMPYLHMGRVEEAVALHQRTYARRNMKLENVAAHLEFCARTGNVERGMDVLHRNVPRLGSDCDYVDEMWTAAAAALLCRRICELGFDREWYWPCRCDDPACEAQVLMSYAELGGTLRWRALRLARRIDRMDGVSHLAGRIEALVRAGPLGDVEPPPGGGPPAHTAAPPLARHLDAAEPGELRRELDRARTLETRPRIAATQRVVQNAVASGAPDVLVEARFALLDDLVTDYYETWRVQLFTMLGEVFRLHEEHPGLLGAERVEAMWRALPVTMDRVLTRPGPCLRQIRDLLDRAERHCRPGTDDLHHVRWFRVEAAARAGDAEAARAAWARFRELPEAERYGRRDAVLRQAGWWVGLGCDEEAFATLPEGDEREDLLLVRYLRAGRAEQAREVHERTYRTASGVREVTAHLEYCVETGALERGRDVLVRTLDLLVLPDEEDFPFELLRAYAAAVRLCERLVAAGLDETWTWTDGERVPAEEGWSFARMGETCREHLGLHARRWDELVGPSVHTRALMALADG</sequence>